<name>A0A7S0ADP3_9STRA</name>
<evidence type="ECO:0000256" key="1">
    <source>
        <dbReference type="RuleBase" id="RU365086"/>
    </source>
</evidence>
<comment type="similarity">
    <text evidence="1">Belongs to the acetyltransferase family. GNA1 subfamily.</text>
</comment>
<dbReference type="EC" id="2.3.1.4" evidence="1"/>
<dbReference type="UniPathway" id="UPA00113">
    <property type="reaction ID" value="UER00529"/>
</dbReference>
<dbReference type="EMBL" id="HBEJ01001795">
    <property type="protein sequence ID" value="CAD8360654.1"/>
    <property type="molecule type" value="Transcribed_RNA"/>
</dbReference>
<dbReference type="InterPro" id="IPR016181">
    <property type="entry name" value="Acyl_CoA_acyltransferase"/>
</dbReference>
<evidence type="ECO:0000259" key="2">
    <source>
        <dbReference type="PROSITE" id="PS51186"/>
    </source>
</evidence>
<keyword evidence="1" id="KW-0012">Acyltransferase</keyword>
<dbReference type="InterPro" id="IPR000182">
    <property type="entry name" value="GNAT_dom"/>
</dbReference>
<dbReference type="SUPFAM" id="SSF55729">
    <property type="entry name" value="Acyl-CoA N-acyltransferases (Nat)"/>
    <property type="match status" value="1"/>
</dbReference>
<comment type="catalytic activity">
    <reaction evidence="1">
        <text>D-glucosamine 6-phosphate + acetyl-CoA = N-acetyl-D-glucosamine 6-phosphate + CoA + H(+)</text>
        <dbReference type="Rhea" id="RHEA:10292"/>
        <dbReference type="ChEBI" id="CHEBI:15378"/>
        <dbReference type="ChEBI" id="CHEBI:57287"/>
        <dbReference type="ChEBI" id="CHEBI:57288"/>
        <dbReference type="ChEBI" id="CHEBI:57513"/>
        <dbReference type="ChEBI" id="CHEBI:58725"/>
        <dbReference type="EC" id="2.3.1.4"/>
    </reaction>
</comment>
<dbReference type="GO" id="GO:0006048">
    <property type="term" value="P:UDP-N-acetylglucosamine biosynthetic process"/>
    <property type="evidence" value="ECO:0007669"/>
    <property type="project" value="UniProtKB-UniRule"/>
</dbReference>
<dbReference type="GO" id="GO:0004343">
    <property type="term" value="F:glucosamine 6-phosphate N-acetyltransferase activity"/>
    <property type="evidence" value="ECO:0007669"/>
    <property type="project" value="UniProtKB-UniRule"/>
</dbReference>
<dbReference type="Pfam" id="PF13673">
    <property type="entry name" value="Acetyltransf_10"/>
    <property type="match status" value="1"/>
</dbReference>
<gene>
    <name evidence="3" type="ORF">MPOL1434_LOCUS1046</name>
</gene>
<dbReference type="PANTHER" id="PTHR13355:SF11">
    <property type="entry name" value="GLUCOSAMINE 6-PHOSPHATE N-ACETYLTRANSFERASE"/>
    <property type="match status" value="1"/>
</dbReference>
<dbReference type="Gene3D" id="3.40.630.30">
    <property type="match status" value="1"/>
</dbReference>
<keyword evidence="1" id="KW-0808">Transferase</keyword>
<proteinExistence type="inferred from homology"/>
<protein>
    <recommendedName>
        <fullName evidence="1">Glucosamine 6-phosphate N-acetyltransferase</fullName>
        <ecNumber evidence="1">2.3.1.4</ecNumber>
    </recommendedName>
</protein>
<dbReference type="CDD" id="cd04301">
    <property type="entry name" value="NAT_SF"/>
    <property type="match status" value="1"/>
</dbReference>
<comment type="pathway">
    <text evidence="1">Nucleotide-sugar biosynthesis; UDP-N-acetyl-alpha-D-glucosamine biosynthesis; N-acetyl-alpha-D-glucosamine 1-phosphate from alpha-D-glucosamine 6-phosphate (route I): step 1/2.</text>
</comment>
<accession>A0A7S0ADP3</accession>
<dbReference type="AlphaFoldDB" id="A0A7S0ADP3"/>
<sequence length="165" mass="17849">MSPKANADASAPSVTIRAITADHPDIQGCYSVRNRVYVEEQKVPAEIERDENDQTATHILATSGDANVPVGAARVVYVDDGKVGKIGRVCVLPEHREKGIGRQVVLFAVEQIRKNVGVNCGAKAKLGSQVHALEFYKSMGFELTEGDEYMDAGGGIPHRDMIMNL</sequence>
<reference evidence="3" key="1">
    <citation type="submission" date="2021-01" db="EMBL/GenBank/DDBJ databases">
        <authorList>
            <person name="Corre E."/>
            <person name="Pelletier E."/>
            <person name="Niang G."/>
            <person name="Scheremetjew M."/>
            <person name="Finn R."/>
            <person name="Kale V."/>
            <person name="Holt S."/>
            <person name="Cochrane G."/>
            <person name="Meng A."/>
            <person name="Brown T."/>
            <person name="Cohen L."/>
        </authorList>
    </citation>
    <scope>NUCLEOTIDE SEQUENCE</scope>
    <source>
        <strain evidence="3">CCMP3303</strain>
    </source>
</reference>
<feature type="domain" description="N-acetyltransferase" evidence="2">
    <location>
        <begin position="14"/>
        <end position="165"/>
    </location>
</feature>
<dbReference type="InterPro" id="IPR039143">
    <property type="entry name" value="GNPNAT1-like"/>
</dbReference>
<dbReference type="PROSITE" id="PS51186">
    <property type="entry name" value="GNAT"/>
    <property type="match status" value="1"/>
</dbReference>
<dbReference type="PANTHER" id="PTHR13355">
    <property type="entry name" value="GLUCOSAMINE 6-PHOSPHATE N-ACETYLTRANSFERASE"/>
    <property type="match status" value="1"/>
</dbReference>
<organism evidence="3">
    <name type="scientific">Minutocellus polymorphus</name>
    <dbReference type="NCBI Taxonomy" id="265543"/>
    <lineage>
        <taxon>Eukaryota</taxon>
        <taxon>Sar</taxon>
        <taxon>Stramenopiles</taxon>
        <taxon>Ochrophyta</taxon>
        <taxon>Bacillariophyta</taxon>
        <taxon>Mediophyceae</taxon>
        <taxon>Cymatosirophycidae</taxon>
        <taxon>Cymatosirales</taxon>
        <taxon>Cymatosiraceae</taxon>
        <taxon>Minutocellus</taxon>
    </lineage>
</organism>
<evidence type="ECO:0000313" key="3">
    <source>
        <dbReference type="EMBL" id="CAD8360654.1"/>
    </source>
</evidence>